<name>A0A1I5FCF7_9PSEU</name>
<dbReference type="STRING" id="112413.SAMN05421854_1011053"/>
<dbReference type="EMBL" id="FOWC01000001">
    <property type="protein sequence ID" value="SFO21435.1"/>
    <property type="molecule type" value="Genomic_DNA"/>
</dbReference>
<evidence type="ECO:0000313" key="2">
    <source>
        <dbReference type="Proteomes" id="UP000199137"/>
    </source>
</evidence>
<protein>
    <recommendedName>
        <fullName evidence="3">Pentapeptide repeat-containing protein</fullName>
    </recommendedName>
</protein>
<sequence>MALWLAVRKQRSTELDLLQKHEPHRLAEQVAADTRQHQLRTAADAREDALARRVIAEVLCAYLRMPPDGTAEEVQVRRAAQKILERHTHPGDIRHWPGLFLDFSGAHLDRVRFTGCRFEAILFTGFASFISARFDGEGNFQGAQSADQVDFHNARFVDDVNFGDAEFAALPKLDHAEAGPDHLKLLQRHWPAGWTLGDPEDDGWAPLLRTD</sequence>
<dbReference type="InterPro" id="IPR001646">
    <property type="entry name" value="5peptide_repeat"/>
</dbReference>
<evidence type="ECO:0008006" key="3">
    <source>
        <dbReference type="Google" id="ProtNLM"/>
    </source>
</evidence>
<proteinExistence type="predicted"/>
<organism evidence="1 2">
    <name type="scientific">Amycolatopsis rubida</name>
    <dbReference type="NCBI Taxonomy" id="112413"/>
    <lineage>
        <taxon>Bacteria</taxon>
        <taxon>Bacillati</taxon>
        <taxon>Actinomycetota</taxon>
        <taxon>Actinomycetes</taxon>
        <taxon>Pseudonocardiales</taxon>
        <taxon>Pseudonocardiaceae</taxon>
        <taxon>Amycolatopsis</taxon>
    </lineage>
</organism>
<gene>
    <name evidence="1" type="ORF">SAMN05421854_1011053</name>
</gene>
<dbReference type="AlphaFoldDB" id="A0A1I5FCF7"/>
<evidence type="ECO:0000313" key="1">
    <source>
        <dbReference type="EMBL" id="SFO21435.1"/>
    </source>
</evidence>
<dbReference type="Proteomes" id="UP000199137">
    <property type="component" value="Unassembled WGS sequence"/>
</dbReference>
<accession>A0A1I5FCF7</accession>
<dbReference type="Pfam" id="PF13576">
    <property type="entry name" value="Pentapeptide_3"/>
    <property type="match status" value="1"/>
</dbReference>
<dbReference type="Gene3D" id="2.160.20.80">
    <property type="entry name" value="E3 ubiquitin-protein ligase SopA"/>
    <property type="match status" value="1"/>
</dbReference>
<reference evidence="1 2" key="1">
    <citation type="submission" date="2016-10" db="EMBL/GenBank/DDBJ databases">
        <authorList>
            <person name="de Groot N.N."/>
        </authorList>
    </citation>
    <scope>NUCLEOTIDE SEQUENCE [LARGE SCALE GENOMIC DNA]</scope>
    <source>
        <strain evidence="1 2">DSM 44637</strain>
    </source>
</reference>